<dbReference type="Pfam" id="PF03588">
    <property type="entry name" value="Leu_Phe_trans"/>
    <property type="match status" value="1"/>
</dbReference>
<comment type="subcellular location">
    <subcellularLocation>
        <location evidence="4">Cytoplasm</location>
    </subcellularLocation>
</comment>
<dbReference type="Gene3D" id="3.40.630.70">
    <property type="entry name" value="Leucyl/phenylalanyl-tRNA-protein transferase, C-terminal domain"/>
    <property type="match status" value="1"/>
</dbReference>
<comment type="catalytic activity">
    <reaction evidence="4">
        <text>L-phenylalanyl-tRNA(Phe) + an N-terminal L-alpha-aminoacyl-[protein] = an N-terminal L-phenylalanyl-L-alpha-aminoacyl-[protein] + tRNA(Phe)</text>
        <dbReference type="Rhea" id="RHEA:43632"/>
        <dbReference type="Rhea" id="RHEA-COMP:9668"/>
        <dbReference type="Rhea" id="RHEA-COMP:9699"/>
        <dbReference type="Rhea" id="RHEA-COMP:10636"/>
        <dbReference type="Rhea" id="RHEA-COMP:10637"/>
        <dbReference type="ChEBI" id="CHEBI:78442"/>
        <dbReference type="ChEBI" id="CHEBI:78531"/>
        <dbReference type="ChEBI" id="CHEBI:78597"/>
        <dbReference type="ChEBI" id="CHEBI:83561"/>
        <dbReference type="EC" id="2.3.2.6"/>
    </reaction>
</comment>
<dbReference type="PANTHER" id="PTHR30098">
    <property type="entry name" value="LEUCYL/PHENYLALANYL-TRNA--PROTEIN TRANSFERASE"/>
    <property type="match status" value="1"/>
</dbReference>
<keyword evidence="3 4" id="KW-0012">Acyltransferase</keyword>
<dbReference type="AlphaFoldDB" id="A0A7H1NNI3"/>
<dbReference type="NCBIfam" id="TIGR00667">
    <property type="entry name" value="aat"/>
    <property type="match status" value="1"/>
</dbReference>
<keyword evidence="6" id="KW-1185">Reference proteome</keyword>
<dbReference type="HAMAP" id="MF_00688">
    <property type="entry name" value="Leu_Phe_trans"/>
    <property type="match status" value="1"/>
</dbReference>
<accession>A0A7H1NNI3</accession>
<sequence>MVKSVGFPSQWQIDPALLVQAYRQGIFPMADSAQSLEVSWYQPQKRGILPLESFHLPKSLKKRVLSGYFTITVDTVFERVIALCAESTPQRAHTWINAPIQEVFCSLSQQGLAHSIEVWEGSQLCGGLYGLALGGAFFGESMFSRTRDASKVALVHLVGRMKKGGFTLLDTQFVTDHLAQFGAVEITAESYAEKLHAAIKRKADWLPQMTAKEVVEEALGLKHFLQLKDYGKST</sequence>
<dbReference type="RefSeq" id="WP_203413834.1">
    <property type="nucleotide sequence ID" value="NZ_CP060244.1"/>
</dbReference>
<evidence type="ECO:0000313" key="6">
    <source>
        <dbReference type="Proteomes" id="UP000516349"/>
    </source>
</evidence>
<proteinExistence type="inferred from homology"/>
<dbReference type="GO" id="GO:0005737">
    <property type="term" value="C:cytoplasm"/>
    <property type="evidence" value="ECO:0007669"/>
    <property type="project" value="UniProtKB-SubCell"/>
</dbReference>
<dbReference type="InterPro" id="IPR042221">
    <property type="entry name" value="Leu/Phe-tRNA_Trfase_N"/>
</dbReference>
<dbReference type="GO" id="GO:0008914">
    <property type="term" value="F:leucyl-tRNA--protein transferase activity"/>
    <property type="evidence" value="ECO:0007669"/>
    <property type="project" value="UniProtKB-UniRule"/>
</dbReference>
<reference evidence="5 6" key="1">
    <citation type="submission" date="2020-08" db="EMBL/GenBank/DDBJ databases">
        <title>Complete genome sequence of Entomobacter blattae G55GP.</title>
        <authorList>
            <person name="Poehlein A."/>
            <person name="Guzman J."/>
            <person name="Daniel R."/>
            <person name="Vilcinskas A."/>
        </authorList>
    </citation>
    <scope>NUCLEOTIDE SEQUENCE [LARGE SCALE GENOMIC DNA]</scope>
    <source>
        <strain evidence="5 6">G55GP</strain>
    </source>
</reference>
<comment type="function">
    <text evidence="4">Functions in the N-end rule pathway of protein degradation where it conjugates Leu, Phe and, less efficiently, Met from aminoacyl-tRNAs to the N-termini of proteins containing an N-terminal arginine or lysine.</text>
</comment>
<gene>
    <name evidence="4 5" type="primary">aat</name>
    <name evidence="5" type="ORF">JGUZn3_00760</name>
</gene>
<dbReference type="InterPro" id="IPR042203">
    <property type="entry name" value="Leu/Phe-tRNA_Trfase_C"/>
</dbReference>
<dbReference type="InterPro" id="IPR004616">
    <property type="entry name" value="Leu/Phe-tRNA_Trfase"/>
</dbReference>
<keyword evidence="2 4" id="KW-0808">Transferase</keyword>
<comment type="catalytic activity">
    <reaction evidence="4">
        <text>N-terminal L-arginyl-[protein] + L-leucyl-tRNA(Leu) = N-terminal L-leucyl-L-arginyl-[protein] + tRNA(Leu) + H(+)</text>
        <dbReference type="Rhea" id="RHEA:50416"/>
        <dbReference type="Rhea" id="RHEA-COMP:9613"/>
        <dbReference type="Rhea" id="RHEA-COMP:9622"/>
        <dbReference type="Rhea" id="RHEA-COMP:12672"/>
        <dbReference type="Rhea" id="RHEA-COMP:12673"/>
        <dbReference type="ChEBI" id="CHEBI:15378"/>
        <dbReference type="ChEBI" id="CHEBI:64719"/>
        <dbReference type="ChEBI" id="CHEBI:78442"/>
        <dbReference type="ChEBI" id="CHEBI:78494"/>
        <dbReference type="ChEBI" id="CHEBI:133044"/>
        <dbReference type="EC" id="2.3.2.6"/>
    </reaction>
</comment>
<dbReference type="PANTHER" id="PTHR30098:SF2">
    <property type="entry name" value="LEUCYL_PHENYLALANYL-TRNA--PROTEIN TRANSFERASE"/>
    <property type="match status" value="1"/>
</dbReference>
<dbReference type="GO" id="GO:0030163">
    <property type="term" value="P:protein catabolic process"/>
    <property type="evidence" value="ECO:0007669"/>
    <property type="project" value="UniProtKB-UniRule"/>
</dbReference>
<evidence type="ECO:0000256" key="1">
    <source>
        <dbReference type="ARBA" id="ARBA00022490"/>
    </source>
</evidence>
<dbReference type="EMBL" id="CP060244">
    <property type="protein sequence ID" value="QNT77343.1"/>
    <property type="molecule type" value="Genomic_DNA"/>
</dbReference>
<evidence type="ECO:0000256" key="4">
    <source>
        <dbReference type="HAMAP-Rule" id="MF_00688"/>
    </source>
</evidence>
<comment type="similarity">
    <text evidence="4">Belongs to the L/F-transferase family.</text>
</comment>
<dbReference type="EC" id="2.3.2.6" evidence="4"/>
<keyword evidence="1 4" id="KW-0963">Cytoplasm</keyword>
<dbReference type="Gene3D" id="3.30.70.3550">
    <property type="entry name" value="Leucyl/phenylalanyl-tRNA-protein transferase, N-terminal domain"/>
    <property type="match status" value="1"/>
</dbReference>
<comment type="catalytic activity">
    <reaction evidence="4">
        <text>N-terminal L-lysyl-[protein] + L-leucyl-tRNA(Leu) = N-terminal L-leucyl-L-lysyl-[protein] + tRNA(Leu) + H(+)</text>
        <dbReference type="Rhea" id="RHEA:12340"/>
        <dbReference type="Rhea" id="RHEA-COMP:9613"/>
        <dbReference type="Rhea" id="RHEA-COMP:9622"/>
        <dbReference type="Rhea" id="RHEA-COMP:12670"/>
        <dbReference type="Rhea" id="RHEA-COMP:12671"/>
        <dbReference type="ChEBI" id="CHEBI:15378"/>
        <dbReference type="ChEBI" id="CHEBI:65249"/>
        <dbReference type="ChEBI" id="CHEBI:78442"/>
        <dbReference type="ChEBI" id="CHEBI:78494"/>
        <dbReference type="ChEBI" id="CHEBI:133043"/>
        <dbReference type="EC" id="2.3.2.6"/>
    </reaction>
</comment>
<dbReference type="Proteomes" id="UP000516349">
    <property type="component" value="Chromosome"/>
</dbReference>
<dbReference type="InterPro" id="IPR016181">
    <property type="entry name" value="Acyl_CoA_acyltransferase"/>
</dbReference>
<evidence type="ECO:0000313" key="5">
    <source>
        <dbReference type="EMBL" id="QNT77343.1"/>
    </source>
</evidence>
<dbReference type="KEGG" id="ebla:JGUZn3_00760"/>
<dbReference type="SUPFAM" id="SSF55729">
    <property type="entry name" value="Acyl-CoA N-acyltransferases (Nat)"/>
    <property type="match status" value="1"/>
</dbReference>
<protein>
    <recommendedName>
        <fullName evidence="4">Leucyl/phenylalanyl-tRNA--protein transferase</fullName>
        <ecNumber evidence="4">2.3.2.6</ecNumber>
    </recommendedName>
    <alternativeName>
        <fullName evidence="4">L/F-transferase</fullName>
    </alternativeName>
    <alternativeName>
        <fullName evidence="4">Leucyltransferase</fullName>
    </alternativeName>
    <alternativeName>
        <fullName evidence="4">Phenyalanyltransferase</fullName>
    </alternativeName>
</protein>
<evidence type="ECO:0000256" key="2">
    <source>
        <dbReference type="ARBA" id="ARBA00022679"/>
    </source>
</evidence>
<organism evidence="5 6">
    <name type="scientific">Entomobacter blattae</name>
    <dbReference type="NCBI Taxonomy" id="2762277"/>
    <lineage>
        <taxon>Bacteria</taxon>
        <taxon>Pseudomonadati</taxon>
        <taxon>Pseudomonadota</taxon>
        <taxon>Alphaproteobacteria</taxon>
        <taxon>Acetobacterales</taxon>
        <taxon>Acetobacteraceae</taxon>
        <taxon>Entomobacter</taxon>
    </lineage>
</organism>
<evidence type="ECO:0000256" key="3">
    <source>
        <dbReference type="ARBA" id="ARBA00023315"/>
    </source>
</evidence>
<name>A0A7H1NNI3_9PROT</name>